<reference evidence="4" key="1">
    <citation type="submission" date="2016-10" db="EMBL/GenBank/DDBJ databases">
        <authorList>
            <person name="Varghese N."/>
            <person name="Submissions S."/>
        </authorList>
    </citation>
    <scope>NUCLEOTIDE SEQUENCE [LARGE SCALE GENOMIC DNA]</scope>
    <source>
        <strain evidence="4">DSM 13234</strain>
    </source>
</reference>
<evidence type="ECO:0000313" key="3">
    <source>
        <dbReference type="EMBL" id="SEH54438.1"/>
    </source>
</evidence>
<feature type="chain" id="PRO_5010377805" evidence="1">
    <location>
        <begin position="22"/>
        <end position="108"/>
    </location>
</feature>
<accession>A0A1H6IXQ4</accession>
<proteinExistence type="predicted"/>
<organism evidence="3 4">
    <name type="scientific">Magnetospirillum fulvum</name>
    <name type="common">Rhodospirillum fulvum</name>
    <dbReference type="NCBI Taxonomy" id="1082"/>
    <lineage>
        <taxon>Bacteria</taxon>
        <taxon>Pseudomonadati</taxon>
        <taxon>Pseudomonadota</taxon>
        <taxon>Alphaproteobacteria</taxon>
        <taxon>Rhodospirillales</taxon>
        <taxon>Rhodospirillaceae</taxon>
        <taxon>Magnetospirillum</taxon>
    </lineage>
</organism>
<sequence length="108" mass="12434">MKAMLALLLTFLFLSAIPARADDYGRGHGHDDEHEWVRRSVLAGEIMPLTKILDRVERDFGGELIETELDEMHGRPVYEIKLIGRDGRMRKLIYDAADGTLLKNKERR</sequence>
<dbReference type="Proteomes" id="UP000182983">
    <property type="component" value="Unassembled WGS sequence"/>
</dbReference>
<dbReference type="EMBL" id="FNWO01000013">
    <property type="protein sequence ID" value="SEH54438.1"/>
    <property type="molecule type" value="Genomic_DNA"/>
</dbReference>
<evidence type="ECO:0000313" key="4">
    <source>
        <dbReference type="Proteomes" id="UP000182983"/>
    </source>
</evidence>
<dbReference type="RefSeq" id="WP_074769792.1">
    <property type="nucleotide sequence ID" value="NZ_FNWO01000013.1"/>
</dbReference>
<dbReference type="AlphaFoldDB" id="A0A1H6IXQ4"/>
<keyword evidence="1" id="KW-0732">Signal</keyword>
<evidence type="ECO:0000256" key="1">
    <source>
        <dbReference type="SAM" id="SignalP"/>
    </source>
</evidence>
<dbReference type="Pfam" id="PF03413">
    <property type="entry name" value="PepSY"/>
    <property type="match status" value="1"/>
</dbReference>
<dbReference type="InterPro" id="IPR025711">
    <property type="entry name" value="PepSY"/>
</dbReference>
<keyword evidence="4" id="KW-1185">Reference proteome</keyword>
<dbReference type="OrthoDB" id="7856745at2"/>
<protein>
    <submittedName>
        <fullName evidence="3">Peptidase propeptide and YPEB domain-containing protein</fullName>
    </submittedName>
</protein>
<name>A0A1H6IXQ4_MAGFU</name>
<evidence type="ECO:0000259" key="2">
    <source>
        <dbReference type="Pfam" id="PF03413"/>
    </source>
</evidence>
<feature type="domain" description="PepSY" evidence="2">
    <location>
        <begin position="48"/>
        <end position="103"/>
    </location>
</feature>
<dbReference type="Gene3D" id="3.10.450.40">
    <property type="match status" value="1"/>
</dbReference>
<feature type="signal peptide" evidence="1">
    <location>
        <begin position="1"/>
        <end position="21"/>
    </location>
</feature>
<gene>
    <name evidence="3" type="ORF">SAMN04244559_02891</name>
</gene>